<protein>
    <submittedName>
        <fullName evidence="1">Uncharacterized protein</fullName>
    </submittedName>
</protein>
<proteinExistence type="predicted"/>
<comment type="caution">
    <text evidence="1">The sequence shown here is derived from an EMBL/GenBank/DDBJ whole genome shotgun (WGS) entry which is preliminary data.</text>
</comment>
<keyword evidence="2" id="KW-1185">Reference proteome</keyword>
<name>A0ACB8XTT8_ARCLA</name>
<sequence length="487" mass="54571">MVRNALLTKDCYQLFAELPARERQALASGPNRDYNDRRGYRTTSLGTFHQHSRGLPTGLVREFYASMVPEVFHDCGRVWVWGVPVEITSNAINEHLFTPTIPHEQYHNGFPDSARFYPELGQIAAALRRDGSNIWIPGTTELQHGELHPDMAFWSVFIKHSLLPFSHRTVVSIETARLLYVIQTGVPFDVGHFILGSILKTGTESRCLLNFPCLITYFCGRAGIPEAFDDAILVAPPLDICKKAYNLFCTRHALPNVSSTGRYRNRGRHGDAAPQHEGPVQGARPPPPPPMGGHQDIPPPWERLTQAVDELRSGQQAHGEILRKVRVGQRRTNQRLDQVYQLVDRRFTNVNYTRGPRNVIYDPSASQSQEGEDWPVCFPFHFGHLVLSVHVCLLLYALHCFRAVWVTGDCARDCAPGTIAKGTIAKEVPRAGEGRRLCHAIVPWHYRRRHYRPGCTVSGGSLAIVTCDSALGTIAGHYRPRGQTADL</sequence>
<dbReference type="EMBL" id="CM042061">
    <property type="protein sequence ID" value="KAI3673659.1"/>
    <property type="molecule type" value="Genomic_DNA"/>
</dbReference>
<organism evidence="1 2">
    <name type="scientific">Arctium lappa</name>
    <name type="common">Greater burdock</name>
    <name type="synonym">Lappa major</name>
    <dbReference type="NCBI Taxonomy" id="4217"/>
    <lineage>
        <taxon>Eukaryota</taxon>
        <taxon>Viridiplantae</taxon>
        <taxon>Streptophyta</taxon>
        <taxon>Embryophyta</taxon>
        <taxon>Tracheophyta</taxon>
        <taxon>Spermatophyta</taxon>
        <taxon>Magnoliopsida</taxon>
        <taxon>eudicotyledons</taxon>
        <taxon>Gunneridae</taxon>
        <taxon>Pentapetalae</taxon>
        <taxon>asterids</taxon>
        <taxon>campanulids</taxon>
        <taxon>Asterales</taxon>
        <taxon>Asteraceae</taxon>
        <taxon>Carduoideae</taxon>
        <taxon>Cardueae</taxon>
        <taxon>Arctiinae</taxon>
        <taxon>Arctium</taxon>
    </lineage>
</organism>
<reference evidence="2" key="1">
    <citation type="journal article" date="2022" name="Mol. Ecol. Resour.">
        <title>The genomes of chicory, endive, great burdock and yacon provide insights into Asteraceae palaeo-polyploidization history and plant inulin production.</title>
        <authorList>
            <person name="Fan W."/>
            <person name="Wang S."/>
            <person name="Wang H."/>
            <person name="Wang A."/>
            <person name="Jiang F."/>
            <person name="Liu H."/>
            <person name="Zhao H."/>
            <person name="Xu D."/>
            <person name="Zhang Y."/>
        </authorList>
    </citation>
    <scope>NUCLEOTIDE SEQUENCE [LARGE SCALE GENOMIC DNA]</scope>
    <source>
        <strain evidence="2">cv. Niubang</strain>
    </source>
</reference>
<dbReference type="Proteomes" id="UP001055879">
    <property type="component" value="Linkage Group LG15"/>
</dbReference>
<accession>A0ACB8XTT8</accession>
<reference evidence="1 2" key="2">
    <citation type="journal article" date="2022" name="Mol. Ecol. Resour.">
        <title>The genomes of chicory, endive, great burdock and yacon provide insights into Asteraceae paleo-polyploidization history and plant inulin production.</title>
        <authorList>
            <person name="Fan W."/>
            <person name="Wang S."/>
            <person name="Wang H."/>
            <person name="Wang A."/>
            <person name="Jiang F."/>
            <person name="Liu H."/>
            <person name="Zhao H."/>
            <person name="Xu D."/>
            <person name="Zhang Y."/>
        </authorList>
    </citation>
    <scope>NUCLEOTIDE SEQUENCE [LARGE SCALE GENOMIC DNA]</scope>
    <source>
        <strain evidence="2">cv. Niubang</strain>
    </source>
</reference>
<evidence type="ECO:0000313" key="1">
    <source>
        <dbReference type="EMBL" id="KAI3673659.1"/>
    </source>
</evidence>
<evidence type="ECO:0000313" key="2">
    <source>
        <dbReference type="Proteomes" id="UP001055879"/>
    </source>
</evidence>
<gene>
    <name evidence="1" type="ORF">L6452_39783</name>
</gene>